<evidence type="ECO:0000313" key="7">
    <source>
        <dbReference type="Proteomes" id="UP001630127"/>
    </source>
</evidence>
<dbReference type="GO" id="GO:0008270">
    <property type="term" value="F:zinc ion binding"/>
    <property type="evidence" value="ECO:0007669"/>
    <property type="project" value="UniProtKB-KW"/>
</dbReference>
<protein>
    <recommendedName>
        <fullName evidence="5">Phorbol-ester/DAG-type domain-containing protein</fullName>
    </recommendedName>
</protein>
<dbReference type="PROSITE" id="PS50081">
    <property type="entry name" value="ZF_DAG_PE_2"/>
    <property type="match status" value="1"/>
</dbReference>
<dbReference type="PANTHER" id="PTHR32410">
    <property type="entry name" value="CYSTEINE/HISTIDINE-RICH C1 DOMAIN FAMILY PROTEIN"/>
    <property type="match status" value="1"/>
</dbReference>
<accession>A0ABD3ARJ1</accession>
<dbReference type="PANTHER" id="PTHR32410:SF216">
    <property type="entry name" value="PHORBOL-ESTER_DAG-TYPE DOMAIN-CONTAINING PROTEIN"/>
    <property type="match status" value="1"/>
</dbReference>
<evidence type="ECO:0000256" key="4">
    <source>
        <dbReference type="ARBA" id="ARBA00022833"/>
    </source>
</evidence>
<keyword evidence="1" id="KW-0479">Metal-binding</keyword>
<evidence type="ECO:0000256" key="3">
    <source>
        <dbReference type="ARBA" id="ARBA00022771"/>
    </source>
</evidence>
<organism evidence="6 7">
    <name type="scientific">Cinchona calisaya</name>
    <dbReference type="NCBI Taxonomy" id="153742"/>
    <lineage>
        <taxon>Eukaryota</taxon>
        <taxon>Viridiplantae</taxon>
        <taxon>Streptophyta</taxon>
        <taxon>Embryophyta</taxon>
        <taxon>Tracheophyta</taxon>
        <taxon>Spermatophyta</taxon>
        <taxon>Magnoliopsida</taxon>
        <taxon>eudicotyledons</taxon>
        <taxon>Gunneridae</taxon>
        <taxon>Pentapetalae</taxon>
        <taxon>asterids</taxon>
        <taxon>lamiids</taxon>
        <taxon>Gentianales</taxon>
        <taxon>Rubiaceae</taxon>
        <taxon>Cinchonoideae</taxon>
        <taxon>Cinchoneae</taxon>
        <taxon>Cinchona</taxon>
    </lineage>
</organism>
<dbReference type="InterPro" id="IPR053192">
    <property type="entry name" value="Vacuole_Formation_Reg"/>
</dbReference>
<dbReference type="InterPro" id="IPR001965">
    <property type="entry name" value="Znf_PHD"/>
</dbReference>
<dbReference type="EMBL" id="JBJUIK010000003">
    <property type="protein sequence ID" value="KAL3533820.1"/>
    <property type="molecule type" value="Genomic_DNA"/>
</dbReference>
<dbReference type="SUPFAM" id="SSF57889">
    <property type="entry name" value="Cysteine-rich domain"/>
    <property type="match status" value="6"/>
</dbReference>
<proteinExistence type="predicted"/>
<gene>
    <name evidence="6" type="ORF">ACH5RR_007341</name>
</gene>
<dbReference type="InterPro" id="IPR046349">
    <property type="entry name" value="C1-like_sf"/>
</dbReference>
<reference evidence="6 7" key="1">
    <citation type="submission" date="2024-11" db="EMBL/GenBank/DDBJ databases">
        <title>A near-complete genome assembly of Cinchona calisaya.</title>
        <authorList>
            <person name="Lian D.C."/>
            <person name="Zhao X.W."/>
            <person name="Wei L."/>
        </authorList>
    </citation>
    <scope>NUCLEOTIDE SEQUENCE [LARGE SCALE GENOMIC DNA]</scope>
    <source>
        <tissue evidence="6">Nenye</tissue>
    </source>
</reference>
<dbReference type="InterPro" id="IPR004146">
    <property type="entry name" value="DC1"/>
</dbReference>
<keyword evidence="3" id="KW-0863">Zinc-finger</keyword>
<name>A0ABD3ARJ1_9GENT</name>
<evidence type="ECO:0000256" key="2">
    <source>
        <dbReference type="ARBA" id="ARBA00022737"/>
    </source>
</evidence>
<dbReference type="SMART" id="SM00249">
    <property type="entry name" value="PHD"/>
    <property type="match status" value="4"/>
</dbReference>
<sequence length="588" mass="68627">MEELIHFSHEKHPLILTQLGQQDDGDHQKSNCYGCQKPTLAEPTYTCEECNIFLHKQCAELPREITHPLHAEHPIKLLAAKSLYSTYERLFFCNACKQETNSFTYHCDSGCEFYVDISCAFAEGKLEHPSHEQHPMMLLRRLARFNCDACGTDEEQQSYVCYICSFWIHRSCALLPKISHRKEHDHPLSLAYYLPIEYRRYEIPCDICFKEIPVQNWVYYCGPCRYFVHLKCMTTNRFNTKRGHFDLRVIEDEQNLVHLPTNSFGNILKKLHGKEIVEFPKKTIKIARCGHRLVFLDIQNDSNLKNEEITCVLCIEPIFSLCGKCTRCNYFVHLTCAQIPEKLQLEHPFFRVHTELGFVQYIWDMVPCIACGLYCNGSFYMPVKAHSYYFDFKCALLPPIVVHEAHKHRLRQIQVGGDGGNRCSSCGKIVYNPCFACEPCGFYLDFGCALLPPSTNHRWDKHPLLLSYPPFNDRPDEFFCEICEEEIHPRRWHYYCRKCDQAFHPGCIPKLGESRNFIFGATLEFGRHPHPLKLIREGDYRSFCDSCHEFMYGHRVFKCETCRFFICFECVRKIAYSGITAGLAKISE</sequence>
<evidence type="ECO:0000259" key="5">
    <source>
        <dbReference type="PROSITE" id="PS50081"/>
    </source>
</evidence>
<feature type="domain" description="Phorbol-ester/DAG-type" evidence="5">
    <location>
        <begin position="529"/>
        <end position="578"/>
    </location>
</feature>
<dbReference type="Pfam" id="PF03107">
    <property type="entry name" value="C1_2"/>
    <property type="match status" value="6"/>
</dbReference>
<dbReference type="Proteomes" id="UP001630127">
    <property type="component" value="Unassembled WGS sequence"/>
</dbReference>
<dbReference type="InterPro" id="IPR002219">
    <property type="entry name" value="PKC_DAG/PE"/>
</dbReference>
<dbReference type="AlphaFoldDB" id="A0ABD3ARJ1"/>
<evidence type="ECO:0000256" key="1">
    <source>
        <dbReference type="ARBA" id="ARBA00022723"/>
    </source>
</evidence>
<keyword evidence="4" id="KW-0862">Zinc</keyword>
<keyword evidence="7" id="KW-1185">Reference proteome</keyword>
<keyword evidence="2" id="KW-0677">Repeat</keyword>
<evidence type="ECO:0000313" key="6">
    <source>
        <dbReference type="EMBL" id="KAL3533820.1"/>
    </source>
</evidence>
<comment type="caution">
    <text evidence="6">The sequence shown here is derived from an EMBL/GenBank/DDBJ whole genome shotgun (WGS) entry which is preliminary data.</text>
</comment>